<keyword evidence="7 9" id="KW-0418">Kinase</keyword>
<dbReference type="PRINTS" id="PR00477">
    <property type="entry name" value="PHGLYCKINASE"/>
</dbReference>
<dbReference type="HAMAP" id="MF_00145">
    <property type="entry name" value="Phosphoglyc_kinase"/>
    <property type="match status" value="1"/>
</dbReference>
<dbReference type="Pfam" id="PF00162">
    <property type="entry name" value="PGK"/>
    <property type="match status" value="1"/>
</dbReference>
<comment type="caution">
    <text evidence="9">Lacks conserved residue(s) required for the propagation of feature annotation.</text>
</comment>
<dbReference type="InterPro" id="IPR015911">
    <property type="entry name" value="Phosphoglycerate_kinase_CS"/>
</dbReference>
<evidence type="ECO:0000256" key="3">
    <source>
        <dbReference type="ARBA" id="ARBA00011245"/>
    </source>
</evidence>
<evidence type="ECO:0000256" key="1">
    <source>
        <dbReference type="ARBA" id="ARBA00000642"/>
    </source>
</evidence>
<comment type="similarity">
    <text evidence="2 9 10">Belongs to the phosphoglycerate kinase family.</text>
</comment>
<comment type="subcellular location">
    <subcellularLocation>
        <location evidence="9">Cytoplasm</location>
    </subcellularLocation>
</comment>
<feature type="binding site" evidence="9">
    <location>
        <position position="37"/>
    </location>
    <ligand>
        <name>substrate</name>
    </ligand>
</feature>
<keyword evidence="9" id="KW-0324">Glycolysis</keyword>
<dbReference type="EC" id="2.7.2.3" evidence="4 9"/>
<feature type="binding site" evidence="9">
    <location>
        <begin position="349"/>
        <end position="352"/>
    </location>
    <ligand>
        <name>ATP</name>
        <dbReference type="ChEBI" id="CHEBI:30616"/>
    </ligand>
</feature>
<evidence type="ECO:0000256" key="4">
    <source>
        <dbReference type="ARBA" id="ARBA00013061"/>
    </source>
</evidence>
<dbReference type="Gene3D" id="3.40.50.1260">
    <property type="entry name" value="Phosphoglycerate kinase, N-terminal domain"/>
    <property type="match status" value="2"/>
</dbReference>
<evidence type="ECO:0000313" key="12">
    <source>
        <dbReference type="Proteomes" id="UP001330434"/>
    </source>
</evidence>
<dbReference type="InterPro" id="IPR036043">
    <property type="entry name" value="Phosphoglycerate_kinase_sf"/>
</dbReference>
<comment type="subunit">
    <text evidence="3 9">Monomer.</text>
</comment>
<keyword evidence="12" id="KW-1185">Reference proteome</keyword>
<evidence type="ECO:0000256" key="8">
    <source>
        <dbReference type="ARBA" id="ARBA00022840"/>
    </source>
</evidence>
<protein>
    <recommendedName>
        <fullName evidence="4 9">Phosphoglycerate kinase</fullName>
        <ecNumber evidence="4 9">2.7.2.3</ecNumber>
    </recommendedName>
</protein>
<dbReference type="GO" id="GO:0016301">
    <property type="term" value="F:kinase activity"/>
    <property type="evidence" value="ECO:0007669"/>
    <property type="project" value="UniProtKB-KW"/>
</dbReference>
<dbReference type="EMBL" id="CP133270">
    <property type="protein sequence ID" value="WVX66694.1"/>
    <property type="molecule type" value="Genomic_DNA"/>
</dbReference>
<dbReference type="RefSeq" id="WP_331255531.1">
    <property type="nucleotide sequence ID" value="NZ_CP133270.1"/>
</dbReference>
<evidence type="ECO:0000256" key="6">
    <source>
        <dbReference type="ARBA" id="ARBA00022741"/>
    </source>
</evidence>
<dbReference type="PIRSF" id="PIRSF000724">
    <property type="entry name" value="Pgk"/>
    <property type="match status" value="1"/>
</dbReference>
<feature type="binding site" evidence="9">
    <location>
        <position position="147"/>
    </location>
    <ligand>
        <name>substrate</name>
    </ligand>
</feature>
<dbReference type="SUPFAM" id="SSF53748">
    <property type="entry name" value="Phosphoglycerate kinase"/>
    <property type="match status" value="1"/>
</dbReference>
<name>A0ABZ2C2K5_9PROT</name>
<evidence type="ECO:0000256" key="10">
    <source>
        <dbReference type="RuleBase" id="RU000532"/>
    </source>
</evidence>
<dbReference type="InterPro" id="IPR001576">
    <property type="entry name" value="Phosphoglycerate_kinase"/>
</dbReference>
<organism evidence="11 12">
    <name type="scientific">Candidatus Bealeia paramacronuclearis</name>
    <dbReference type="NCBI Taxonomy" id="1921001"/>
    <lineage>
        <taxon>Bacteria</taxon>
        <taxon>Pseudomonadati</taxon>
        <taxon>Pseudomonadota</taxon>
        <taxon>Alphaproteobacteria</taxon>
        <taxon>Holosporales</taxon>
        <taxon>Holosporaceae</taxon>
        <taxon>Candidatus Bealeia</taxon>
    </lineage>
</organism>
<comment type="catalytic activity">
    <reaction evidence="1 9 10">
        <text>(2R)-3-phosphoglycerate + ATP = (2R)-3-phospho-glyceroyl phosphate + ADP</text>
        <dbReference type="Rhea" id="RHEA:14801"/>
        <dbReference type="ChEBI" id="CHEBI:30616"/>
        <dbReference type="ChEBI" id="CHEBI:57604"/>
        <dbReference type="ChEBI" id="CHEBI:58272"/>
        <dbReference type="ChEBI" id="CHEBI:456216"/>
        <dbReference type="EC" id="2.7.2.3"/>
    </reaction>
</comment>
<reference evidence="11 12" key="1">
    <citation type="journal article" date="2024" name="Environ. Microbiol.">
        <title>Novel evolutionary insights on the interactions of the Holosporales (Alphaproteobacteria) with eukaryotic hosts from comparative genomics.</title>
        <authorList>
            <person name="Giovannini M."/>
            <person name="Petroni G."/>
            <person name="Castelli M."/>
        </authorList>
    </citation>
    <scope>NUCLEOTIDE SEQUENCE [LARGE SCALE GENOMIC DNA]</scope>
    <source>
        <strain evidence="11 12">US_Bl 15I1</strain>
    </source>
</reference>
<dbReference type="InterPro" id="IPR015824">
    <property type="entry name" value="Phosphoglycerate_kinase_N"/>
</dbReference>
<feature type="binding site" evidence="9">
    <location>
        <position position="114"/>
    </location>
    <ligand>
        <name>substrate</name>
    </ligand>
</feature>
<dbReference type="PROSITE" id="PS00111">
    <property type="entry name" value="PGLYCERATE_KINASE"/>
    <property type="match status" value="1"/>
</dbReference>
<dbReference type="PANTHER" id="PTHR11406:SF23">
    <property type="entry name" value="PHOSPHOGLYCERATE KINASE 1, CHLOROPLASTIC-RELATED"/>
    <property type="match status" value="1"/>
</dbReference>
<feature type="binding site" evidence="9">
    <location>
        <position position="319"/>
    </location>
    <ligand>
        <name>ATP</name>
        <dbReference type="ChEBI" id="CHEBI:30616"/>
    </ligand>
</feature>
<evidence type="ECO:0000256" key="7">
    <source>
        <dbReference type="ARBA" id="ARBA00022777"/>
    </source>
</evidence>
<feature type="binding site" evidence="9">
    <location>
        <begin position="60"/>
        <end position="63"/>
    </location>
    <ligand>
        <name>substrate</name>
    </ligand>
</feature>
<keyword evidence="9" id="KW-0963">Cytoplasm</keyword>
<gene>
    <name evidence="9" type="primary">pgk</name>
    <name evidence="11" type="ORF">Bealeia1_00878</name>
</gene>
<proteinExistence type="inferred from homology"/>
<sequence length="406" mass="43872">MKSYLTLDDVNTKGLRVLVRADLNVPLHEGVITDNSRLVRLLPTLEELIQKGAQVVLISHFGRPKGTPNPEFSLKPVIEKLKSLLPHANLIFSEDYETVPPLNSGDILVLENLRFHAGEEKNDMDFAKTLSAFGDIYVNDAFSASHRAHASIEAITHYLPSYAGRLMQEELEALGKALGNPERPLMAIVGGSKVSSKLALLLNLIEKVNILAIGGAMANTFLKAQGQSIGASLVEDNLLETAQNIMIKAQEKGCQILLPLDVIVAERIEVLTTSRIVSLHDIQPQDMILDIGALSRDNIAEYLGNAKTLLWNGPLGVFEVPPFDQGTTIVAQVAAKLTKSGYLLSVAGGGDTVAALNHAKVFSDFSYVSTAGGAFLEWLEGRELPGVASLKRSFGRSTNTVVPSFN</sequence>
<feature type="binding site" evidence="9">
    <location>
        <begin position="22"/>
        <end position="24"/>
    </location>
    <ligand>
        <name>substrate</name>
    </ligand>
</feature>
<keyword evidence="5 9" id="KW-0808">Transferase</keyword>
<dbReference type="Proteomes" id="UP001330434">
    <property type="component" value="Chromosome"/>
</dbReference>
<accession>A0ABZ2C2K5</accession>
<feature type="binding site" evidence="9">
    <location>
        <position position="197"/>
    </location>
    <ligand>
        <name>ATP</name>
        <dbReference type="ChEBI" id="CHEBI:30616"/>
    </ligand>
</feature>
<evidence type="ECO:0000256" key="9">
    <source>
        <dbReference type="HAMAP-Rule" id="MF_00145"/>
    </source>
</evidence>
<comment type="pathway">
    <text evidence="9">Carbohydrate degradation; glycolysis; pyruvate from D-glyceraldehyde 3-phosphate: step 2/5.</text>
</comment>
<evidence type="ECO:0000313" key="11">
    <source>
        <dbReference type="EMBL" id="WVX66694.1"/>
    </source>
</evidence>
<keyword evidence="6 9" id="KW-0547">Nucleotide-binding</keyword>
<keyword evidence="8 9" id="KW-0067">ATP-binding</keyword>
<evidence type="ECO:0000256" key="2">
    <source>
        <dbReference type="ARBA" id="ARBA00008982"/>
    </source>
</evidence>
<evidence type="ECO:0000256" key="5">
    <source>
        <dbReference type="ARBA" id="ARBA00022679"/>
    </source>
</evidence>
<dbReference type="PANTHER" id="PTHR11406">
    <property type="entry name" value="PHOSPHOGLYCERATE KINASE"/>
    <property type="match status" value="1"/>
</dbReference>